<dbReference type="Proteomes" id="UP000633263">
    <property type="component" value="Unassembled WGS sequence"/>
</dbReference>
<feature type="region of interest" description="Disordered" evidence="1">
    <location>
        <begin position="73"/>
        <end position="95"/>
    </location>
</feature>
<organism evidence="2 3">
    <name type="scientific">Halopseudomonas pertucinogena</name>
    <dbReference type="NCBI Taxonomy" id="86175"/>
    <lineage>
        <taxon>Bacteria</taxon>
        <taxon>Pseudomonadati</taxon>
        <taxon>Pseudomonadota</taxon>
        <taxon>Gammaproteobacteria</taxon>
        <taxon>Pseudomonadales</taxon>
        <taxon>Pseudomonadaceae</taxon>
        <taxon>Halopseudomonas</taxon>
    </lineage>
</organism>
<proteinExistence type="predicted"/>
<evidence type="ECO:0000256" key="1">
    <source>
        <dbReference type="SAM" id="MobiDB-lite"/>
    </source>
</evidence>
<reference evidence="3" key="1">
    <citation type="journal article" date="2019" name="Int. J. Syst. Evol. Microbiol.">
        <title>The Global Catalogue of Microorganisms (GCM) 10K type strain sequencing project: providing services to taxonomists for standard genome sequencing and annotation.</title>
        <authorList>
            <consortium name="The Broad Institute Genomics Platform"/>
            <consortium name="The Broad Institute Genome Sequencing Center for Infectious Disease"/>
            <person name="Wu L."/>
            <person name="Ma J."/>
        </authorList>
    </citation>
    <scope>NUCLEOTIDE SEQUENCE [LARGE SCALE GENOMIC DNA]</scope>
    <source>
        <strain evidence="3">JCM 11590</strain>
    </source>
</reference>
<comment type="caution">
    <text evidence="2">The sequence shown here is derived from an EMBL/GenBank/DDBJ whole genome shotgun (WGS) entry which is preliminary data.</text>
</comment>
<name>A0ABQ2CSP4_9GAMM</name>
<gene>
    <name evidence="2" type="ORF">GCM10009083_22630</name>
</gene>
<accession>A0ABQ2CSP4</accession>
<keyword evidence="3" id="KW-1185">Reference proteome</keyword>
<protein>
    <submittedName>
        <fullName evidence="2">Uncharacterized protein</fullName>
    </submittedName>
</protein>
<dbReference type="EMBL" id="BMNN01000005">
    <property type="protein sequence ID" value="GGJ05255.1"/>
    <property type="molecule type" value="Genomic_DNA"/>
</dbReference>
<evidence type="ECO:0000313" key="2">
    <source>
        <dbReference type="EMBL" id="GGJ05255.1"/>
    </source>
</evidence>
<sequence>MGEGALAQRVLGFPGLAGRPDGLLQFAKSVEVVALVHVVTCIVLVGMQTTLKRFHANDSMIAEANGAESVTMGAPAAQRVGGQNSSSGVRASSVL</sequence>
<feature type="compositionally biased region" description="Polar residues" evidence="1">
    <location>
        <begin position="81"/>
        <end position="95"/>
    </location>
</feature>
<evidence type="ECO:0000313" key="3">
    <source>
        <dbReference type="Proteomes" id="UP000633263"/>
    </source>
</evidence>